<dbReference type="GO" id="GO:0046872">
    <property type="term" value="F:metal ion binding"/>
    <property type="evidence" value="ECO:0007669"/>
    <property type="project" value="UniProtKB-KW"/>
</dbReference>
<comment type="cofactor">
    <cofactor evidence="1">
        <name>a divalent metal cation</name>
        <dbReference type="ChEBI" id="CHEBI:60240"/>
    </cofactor>
</comment>
<comment type="caution">
    <text evidence="10">The sequence shown here is derived from an EMBL/GenBank/DDBJ whole genome shotgun (WGS) entry which is preliminary data.</text>
</comment>
<dbReference type="Pfam" id="PF13359">
    <property type="entry name" value="DDE_Tnp_4"/>
    <property type="match status" value="1"/>
</dbReference>
<evidence type="ECO:0000256" key="2">
    <source>
        <dbReference type="ARBA" id="ARBA00004123"/>
    </source>
</evidence>
<dbReference type="OrthoDB" id="2505664at2759"/>
<keyword evidence="6" id="KW-0378">Hydrolase</keyword>
<evidence type="ECO:0000256" key="8">
    <source>
        <dbReference type="SAM" id="MobiDB-lite"/>
    </source>
</evidence>
<accession>A0A0L0UVH7</accession>
<keyword evidence="7" id="KW-0539">Nucleus</keyword>
<evidence type="ECO:0000259" key="9">
    <source>
        <dbReference type="Pfam" id="PF13359"/>
    </source>
</evidence>
<evidence type="ECO:0000313" key="11">
    <source>
        <dbReference type="Proteomes" id="UP000054564"/>
    </source>
</evidence>
<dbReference type="GO" id="GO:0004518">
    <property type="term" value="F:nuclease activity"/>
    <property type="evidence" value="ECO:0007669"/>
    <property type="project" value="UniProtKB-KW"/>
</dbReference>
<comment type="similarity">
    <text evidence="3">Belongs to the HARBI1 family.</text>
</comment>
<protein>
    <recommendedName>
        <fullName evidence="9">DDE Tnp4 domain-containing protein</fullName>
    </recommendedName>
</protein>
<reference evidence="11" key="1">
    <citation type="submission" date="2014-03" db="EMBL/GenBank/DDBJ databases">
        <title>The Genome Sequence of Puccinia striiformis f. sp. tritici PST-78.</title>
        <authorList>
            <consortium name="The Broad Institute Genome Sequencing Platform"/>
            <person name="Cuomo C."/>
            <person name="Hulbert S."/>
            <person name="Chen X."/>
            <person name="Walker B."/>
            <person name="Young S.K."/>
            <person name="Zeng Q."/>
            <person name="Gargeya S."/>
            <person name="Fitzgerald M."/>
            <person name="Haas B."/>
            <person name="Abouelleil A."/>
            <person name="Alvarado L."/>
            <person name="Arachchi H.M."/>
            <person name="Berlin A.M."/>
            <person name="Chapman S.B."/>
            <person name="Goldberg J."/>
            <person name="Griggs A."/>
            <person name="Gujja S."/>
            <person name="Hansen M."/>
            <person name="Howarth C."/>
            <person name="Imamovic A."/>
            <person name="Larimer J."/>
            <person name="McCowan C."/>
            <person name="Montmayeur A."/>
            <person name="Murphy C."/>
            <person name="Neiman D."/>
            <person name="Pearson M."/>
            <person name="Priest M."/>
            <person name="Roberts A."/>
            <person name="Saif S."/>
            <person name="Shea T."/>
            <person name="Sisk P."/>
            <person name="Sykes S."/>
            <person name="Wortman J."/>
            <person name="Nusbaum C."/>
            <person name="Birren B."/>
        </authorList>
    </citation>
    <scope>NUCLEOTIDE SEQUENCE [LARGE SCALE GENOMIC DNA]</scope>
    <source>
        <strain evidence="11">race PST-78</strain>
    </source>
</reference>
<evidence type="ECO:0000256" key="1">
    <source>
        <dbReference type="ARBA" id="ARBA00001968"/>
    </source>
</evidence>
<feature type="domain" description="DDE Tnp4" evidence="9">
    <location>
        <begin position="200"/>
        <end position="359"/>
    </location>
</feature>
<dbReference type="GO" id="GO:0016787">
    <property type="term" value="F:hydrolase activity"/>
    <property type="evidence" value="ECO:0007669"/>
    <property type="project" value="UniProtKB-KW"/>
</dbReference>
<dbReference type="InterPro" id="IPR045249">
    <property type="entry name" value="HARBI1-like"/>
</dbReference>
<evidence type="ECO:0000256" key="7">
    <source>
        <dbReference type="ARBA" id="ARBA00023242"/>
    </source>
</evidence>
<evidence type="ECO:0000256" key="6">
    <source>
        <dbReference type="ARBA" id="ARBA00022801"/>
    </source>
</evidence>
<feature type="region of interest" description="Disordered" evidence="8">
    <location>
        <begin position="371"/>
        <end position="396"/>
    </location>
</feature>
<dbReference type="GO" id="GO:0005634">
    <property type="term" value="C:nucleus"/>
    <property type="evidence" value="ECO:0007669"/>
    <property type="project" value="UniProtKB-SubCell"/>
</dbReference>
<name>A0A0L0UVH7_9BASI</name>
<comment type="subcellular location">
    <subcellularLocation>
        <location evidence="2">Nucleus</location>
    </subcellularLocation>
</comment>
<organism evidence="10 11">
    <name type="scientific">Puccinia striiformis f. sp. tritici PST-78</name>
    <dbReference type="NCBI Taxonomy" id="1165861"/>
    <lineage>
        <taxon>Eukaryota</taxon>
        <taxon>Fungi</taxon>
        <taxon>Dikarya</taxon>
        <taxon>Basidiomycota</taxon>
        <taxon>Pucciniomycotina</taxon>
        <taxon>Pucciniomycetes</taxon>
        <taxon>Pucciniales</taxon>
        <taxon>Pucciniaceae</taxon>
        <taxon>Puccinia</taxon>
    </lineage>
</organism>
<keyword evidence="4" id="KW-0540">Nuclease</keyword>
<keyword evidence="11" id="KW-1185">Reference proteome</keyword>
<dbReference type="InterPro" id="IPR027806">
    <property type="entry name" value="HARBI1_dom"/>
</dbReference>
<dbReference type="AlphaFoldDB" id="A0A0L0UVH7"/>
<dbReference type="PANTHER" id="PTHR22930:SF85">
    <property type="entry name" value="GH03217P-RELATED"/>
    <property type="match status" value="1"/>
</dbReference>
<evidence type="ECO:0000256" key="5">
    <source>
        <dbReference type="ARBA" id="ARBA00022723"/>
    </source>
</evidence>
<dbReference type="PANTHER" id="PTHR22930">
    <property type="match status" value="1"/>
</dbReference>
<evidence type="ECO:0000256" key="3">
    <source>
        <dbReference type="ARBA" id="ARBA00006958"/>
    </source>
</evidence>
<keyword evidence="5" id="KW-0479">Metal-binding</keyword>
<gene>
    <name evidence="10" type="ORF">PSTG_15547</name>
</gene>
<evidence type="ECO:0000313" key="10">
    <source>
        <dbReference type="EMBL" id="KNE91037.1"/>
    </source>
</evidence>
<dbReference type="EMBL" id="AJIL01000223">
    <property type="protein sequence ID" value="KNE91037.1"/>
    <property type="molecule type" value="Genomic_DNA"/>
</dbReference>
<proteinExistence type="inferred from homology"/>
<sequence>MPRHTERGSTIARMTGLIRQHVHGAMIGSAMNDESGDSSEDSDLEDLIVALIILKKNRYLAPRVRLGRAPDITEYLFSLDDVRFKQEFWMSQGSFHQLVSEIQAHPVFQNQSNIPQRPVQDQLMVTLKRMGTYGNGASVGMLARFFRISEGTVILYCLRTIEAILSLEAQYTSWPDADGRRQIALRVDEFTGFRNCVGFIDGTLFPLYDKPAIDSQDYYSRKGFYGLNTLIVCDDKKRIMYYLTGWPGCCHDTRLWDNSELKLKESDLFTPGEYLIADSGFPVETNVVPAYKRPPHAAMPRLKKRFNHHLSSIRVRNEHCIGILKGRFQSLRGLRKDLSSAATMEKITHWISACVILHNFLLSDKSPDYYEAEVDDEDSERNGAQQGRSEHENQLREQVCAEVIEFLDS</sequence>
<evidence type="ECO:0000256" key="4">
    <source>
        <dbReference type="ARBA" id="ARBA00022722"/>
    </source>
</evidence>
<dbReference type="Proteomes" id="UP000054564">
    <property type="component" value="Unassembled WGS sequence"/>
</dbReference>